<protein>
    <submittedName>
        <fullName evidence="2">Uncharacterized protein</fullName>
    </submittedName>
</protein>
<reference evidence="2" key="3">
    <citation type="submission" date="2025-08" db="UniProtKB">
        <authorList>
            <consortium name="RefSeq"/>
        </authorList>
    </citation>
    <scope>IDENTIFICATION</scope>
    <source>
        <strain evidence="2">NI907</strain>
    </source>
</reference>
<organism evidence="1 2">
    <name type="scientific">Pyricularia grisea</name>
    <name type="common">Crabgrass-specific blast fungus</name>
    <name type="synonym">Magnaporthe grisea</name>
    <dbReference type="NCBI Taxonomy" id="148305"/>
    <lineage>
        <taxon>Eukaryota</taxon>
        <taxon>Fungi</taxon>
        <taxon>Dikarya</taxon>
        <taxon>Ascomycota</taxon>
        <taxon>Pezizomycotina</taxon>
        <taxon>Sordariomycetes</taxon>
        <taxon>Sordariomycetidae</taxon>
        <taxon>Magnaporthales</taxon>
        <taxon>Pyriculariaceae</taxon>
        <taxon>Pyricularia</taxon>
    </lineage>
</organism>
<dbReference type="GeneID" id="41957120"/>
<dbReference type="Proteomes" id="UP000515153">
    <property type="component" value="Unplaced"/>
</dbReference>
<proteinExistence type="predicted"/>
<keyword evidence="1" id="KW-1185">Reference proteome</keyword>
<dbReference type="KEGG" id="pgri:PgNI_02141"/>
<gene>
    <name evidence="2" type="ORF">PgNI_02141</name>
</gene>
<name>A0A6P8BF28_PYRGI</name>
<dbReference type="AlphaFoldDB" id="A0A6P8BF28"/>
<evidence type="ECO:0000313" key="2">
    <source>
        <dbReference type="RefSeq" id="XP_030985843.1"/>
    </source>
</evidence>
<reference evidence="2" key="2">
    <citation type="submission" date="2019-10" db="EMBL/GenBank/DDBJ databases">
        <authorList>
            <consortium name="NCBI Genome Project"/>
        </authorList>
    </citation>
    <scope>NUCLEOTIDE SEQUENCE</scope>
    <source>
        <strain evidence="2">NI907</strain>
    </source>
</reference>
<reference evidence="2" key="1">
    <citation type="journal article" date="2019" name="Mol. Biol. Evol.">
        <title>Blast fungal genomes show frequent chromosomal changes, gene gains and losses, and effector gene turnover.</title>
        <authorList>
            <person name="Gomez Luciano L.B."/>
            <person name="Jason Tsai I."/>
            <person name="Chuma I."/>
            <person name="Tosa Y."/>
            <person name="Chen Y.H."/>
            <person name="Li J.Y."/>
            <person name="Li M.Y."/>
            <person name="Jade Lu M.Y."/>
            <person name="Nakayashiki H."/>
            <person name="Li W.H."/>
        </authorList>
    </citation>
    <scope>NUCLEOTIDE SEQUENCE</scope>
    <source>
        <strain evidence="2">NI907</strain>
    </source>
</reference>
<dbReference type="RefSeq" id="XP_030985843.1">
    <property type="nucleotide sequence ID" value="XM_031122208.1"/>
</dbReference>
<sequence length="44" mass="4581">MAAMAAEARWFSSDVSGVPQTSLEPISSDLKDCASLFAGLPHAD</sequence>
<evidence type="ECO:0000313" key="1">
    <source>
        <dbReference type="Proteomes" id="UP000515153"/>
    </source>
</evidence>
<accession>A0A6P8BF28</accession>